<proteinExistence type="predicted"/>
<feature type="compositionally biased region" description="Basic and acidic residues" evidence="1">
    <location>
        <begin position="242"/>
        <end position="272"/>
    </location>
</feature>
<sequence length="280" mass="31881">MSLENSIQHRYRSASSTRPSSTCAISRLRYFSKPHHVADLLTSSSTPRDSTDGLPRIHQQPIMSLSDHRENINERIASLRDFLDTIQLENPSPHHSNASRQRQYIKARTHLTQSLSEAKNASTDLRRQIDAATARRHAITMKAAPLRLRLQKACDQLEALRYEIYASSAEIDALNNDWEEMAATKEQLLSRLGVLDSTLRQSYRGFNDAWVSVTEAHQCRFRELMALMPSEISAYEEEGGEDKEGGDRKSGKDDETKAGEEQVQQSEEKNCEQDINMENY</sequence>
<evidence type="ECO:0000313" key="2">
    <source>
        <dbReference type="EMBL" id="KAF2634860.1"/>
    </source>
</evidence>
<name>A0A6A6RHX8_9PLEO</name>
<organism evidence="2 3">
    <name type="scientific">Massarina eburnea CBS 473.64</name>
    <dbReference type="NCBI Taxonomy" id="1395130"/>
    <lineage>
        <taxon>Eukaryota</taxon>
        <taxon>Fungi</taxon>
        <taxon>Dikarya</taxon>
        <taxon>Ascomycota</taxon>
        <taxon>Pezizomycotina</taxon>
        <taxon>Dothideomycetes</taxon>
        <taxon>Pleosporomycetidae</taxon>
        <taxon>Pleosporales</taxon>
        <taxon>Massarineae</taxon>
        <taxon>Massarinaceae</taxon>
        <taxon>Massarina</taxon>
    </lineage>
</organism>
<evidence type="ECO:0000256" key="1">
    <source>
        <dbReference type="SAM" id="MobiDB-lite"/>
    </source>
</evidence>
<gene>
    <name evidence="2" type="ORF">P280DRAFT_511603</name>
</gene>
<evidence type="ECO:0000313" key="3">
    <source>
        <dbReference type="Proteomes" id="UP000799753"/>
    </source>
</evidence>
<dbReference type="AlphaFoldDB" id="A0A6A6RHX8"/>
<reference evidence="2" key="1">
    <citation type="journal article" date="2020" name="Stud. Mycol.">
        <title>101 Dothideomycetes genomes: a test case for predicting lifestyles and emergence of pathogens.</title>
        <authorList>
            <person name="Haridas S."/>
            <person name="Albert R."/>
            <person name="Binder M."/>
            <person name="Bloem J."/>
            <person name="Labutti K."/>
            <person name="Salamov A."/>
            <person name="Andreopoulos B."/>
            <person name="Baker S."/>
            <person name="Barry K."/>
            <person name="Bills G."/>
            <person name="Bluhm B."/>
            <person name="Cannon C."/>
            <person name="Castanera R."/>
            <person name="Culley D."/>
            <person name="Daum C."/>
            <person name="Ezra D."/>
            <person name="Gonzalez J."/>
            <person name="Henrissat B."/>
            <person name="Kuo A."/>
            <person name="Liang C."/>
            <person name="Lipzen A."/>
            <person name="Lutzoni F."/>
            <person name="Magnuson J."/>
            <person name="Mondo S."/>
            <person name="Nolan M."/>
            <person name="Ohm R."/>
            <person name="Pangilinan J."/>
            <person name="Park H.-J."/>
            <person name="Ramirez L."/>
            <person name="Alfaro M."/>
            <person name="Sun H."/>
            <person name="Tritt A."/>
            <person name="Yoshinaga Y."/>
            <person name="Zwiers L.-H."/>
            <person name="Turgeon B."/>
            <person name="Goodwin S."/>
            <person name="Spatafora J."/>
            <person name="Crous P."/>
            <person name="Grigoriev I."/>
        </authorList>
    </citation>
    <scope>NUCLEOTIDE SEQUENCE</scope>
    <source>
        <strain evidence="2">CBS 473.64</strain>
    </source>
</reference>
<dbReference type="Proteomes" id="UP000799753">
    <property type="component" value="Unassembled WGS sequence"/>
</dbReference>
<keyword evidence="3" id="KW-1185">Reference proteome</keyword>
<dbReference type="EMBL" id="MU006813">
    <property type="protein sequence ID" value="KAF2634860.1"/>
    <property type="molecule type" value="Genomic_DNA"/>
</dbReference>
<accession>A0A6A6RHX8</accession>
<protein>
    <submittedName>
        <fullName evidence="2">Uncharacterized protein</fullName>
    </submittedName>
</protein>
<feature type="region of interest" description="Disordered" evidence="1">
    <location>
        <begin position="233"/>
        <end position="280"/>
    </location>
</feature>